<feature type="region of interest" description="Disordered" evidence="1">
    <location>
        <begin position="315"/>
        <end position="334"/>
    </location>
</feature>
<keyword evidence="2" id="KW-1133">Transmembrane helix</keyword>
<evidence type="ECO:0000313" key="4">
    <source>
        <dbReference type="Proteomes" id="UP000626092"/>
    </source>
</evidence>
<dbReference type="EMBL" id="WJXA01000010">
    <property type="protein sequence ID" value="KAF7129148.1"/>
    <property type="molecule type" value="Genomic_DNA"/>
</dbReference>
<evidence type="ECO:0000313" key="3">
    <source>
        <dbReference type="EMBL" id="KAF7129148.1"/>
    </source>
</evidence>
<keyword evidence="4" id="KW-1185">Reference proteome</keyword>
<dbReference type="PANTHER" id="PTHR31133:SF3">
    <property type="entry name" value="TRANSMEMBRANE PROTEIN"/>
    <property type="match status" value="1"/>
</dbReference>
<dbReference type="PANTHER" id="PTHR31133">
    <property type="entry name" value="MEMBRANE PROTEIN"/>
    <property type="match status" value="1"/>
</dbReference>
<protein>
    <recommendedName>
        <fullName evidence="5">Transmembrane protein</fullName>
    </recommendedName>
</protein>
<feature type="region of interest" description="Disordered" evidence="1">
    <location>
        <begin position="570"/>
        <end position="592"/>
    </location>
</feature>
<feature type="transmembrane region" description="Helical" evidence="2">
    <location>
        <begin position="75"/>
        <end position="94"/>
    </location>
</feature>
<sequence>MEPPRGFLASLWNFIRFLPYFTGLLMLGFIKGIILCPVICLIVAIANSAIILGLWPVHLLWTNYCIIRSKQFGPVLKLVLCVCISVLLVIWPVIGIVGSIVGGAVYGLLAPVFATFSAVGEGKTDQFFHSIYDGTLGTVKESFTVVRDFRDVCYHSYFSVMDDLRLQGGKYYEIRLLDIPGAIIAGVIGFMVDLPVISLVAIFKSPYMLYKGWNRLFHDCIGREGPFLETICVPFAGLAILLWPLAVAGAVLGSMVSSIFLGAYAAVVVYQESSLWLGLCYIVASLSIYDEYSNDILDMSEGSCFPRPRYRRQAVPSETGSLATSLSRPDSFRNPPSRIGSIKAPMVELRPFELLDSLFKECQRNGEIMVAQGLITLKDVEDAKSNKDSGSVISTGLPAYSLLLCLIRSANANSPGLLLVDNVTEITSTNRRKDAFFDWFLNPLLILKDQIKAENLSNAEEDYLGKLVLLSGDPERMKDSSIASAPESELKRAELDALARRLRGITKSISRYPTFRRRFDDSIKMISEDLAKKNDSNNKSVNGRQTVRRTRSALGRIFSQKSFKNDIGRSYQGHGGSDQGPGSVVEKDIEIV</sequence>
<dbReference type="InterPro" id="IPR040229">
    <property type="entry name" value="At3g27390-like"/>
</dbReference>
<accession>A0A834L9F8</accession>
<feature type="transmembrane region" description="Helical" evidence="2">
    <location>
        <begin position="100"/>
        <end position="119"/>
    </location>
</feature>
<comment type="caution">
    <text evidence="3">The sequence shown here is derived from an EMBL/GenBank/DDBJ whole genome shotgun (WGS) entry which is preliminary data.</text>
</comment>
<evidence type="ECO:0008006" key="5">
    <source>
        <dbReference type="Google" id="ProtNLM"/>
    </source>
</evidence>
<gene>
    <name evidence="3" type="ORF">RHSIM_Rhsim10G0012700</name>
</gene>
<evidence type="ECO:0000256" key="2">
    <source>
        <dbReference type="SAM" id="Phobius"/>
    </source>
</evidence>
<feature type="transmembrane region" description="Helical" evidence="2">
    <location>
        <begin position="179"/>
        <end position="203"/>
    </location>
</feature>
<feature type="compositionally biased region" description="Polar residues" evidence="1">
    <location>
        <begin position="316"/>
        <end position="328"/>
    </location>
</feature>
<keyword evidence="2" id="KW-0812">Transmembrane</keyword>
<proteinExistence type="predicted"/>
<organism evidence="3 4">
    <name type="scientific">Rhododendron simsii</name>
    <name type="common">Sims's rhododendron</name>
    <dbReference type="NCBI Taxonomy" id="118357"/>
    <lineage>
        <taxon>Eukaryota</taxon>
        <taxon>Viridiplantae</taxon>
        <taxon>Streptophyta</taxon>
        <taxon>Embryophyta</taxon>
        <taxon>Tracheophyta</taxon>
        <taxon>Spermatophyta</taxon>
        <taxon>Magnoliopsida</taxon>
        <taxon>eudicotyledons</taxon>
        <taxon>Gunneridae</taxon>
        <taxon>Pentapetalae</taxon>
        <taxon>asterids</taxon>
        <taxon>Ericales</taxon>
        <taxon>Ericaceae</taxon>
        <taxon>Ericoideae</taxon>
        <taxon>Rhodoreae</taxon>
        <taxon>Rhododendron</taxon>
    </lineage>
</organism>
<reference evidence="3" key="1">
    <citation type="submission" date="2019-11" db="EMBL/GenBank/DDBJ databases">
        <authorList>
            <person name="Liu Y."/>
            <person name="Hou J."/>
            <person name="Li T.-Q."/>
            <person name="Guan C.-H."/>
            <person name="Wu X."/>
            <person name="Wu H.-Z."/>
            <person name="Ling F."/>
            <person name="Zhang R."/>
            <person name="Shi X.-G."/>
            <person name="Ren J.-P."/>
            <person name="Chen E.-F."/>
            <person name="Sun J.-M."/>
        </authorList>
    </citation>
    <scope>NUCLEOTIDE SEQUENCE</scope>
    <source>
        <strain evidence="3">Adult_tree_wgs_1</strain>
        <tissue evidence="3">Leaves</tissue>
    </source>
</reference>
<keyword evidence="2" id="KW-0472">Membrane</keyword>
<name>A0A834L9F8_RHOSS</name>
<dbReference type="OrthoDB" id="1906116at2759"/>
<dbReference type="AlphaFoldDB" id="A0A834L9F8"/>
<feature type="transmembrane region" description="Helical" evidence="2">
    <location>
        <begin position="32"/>
        <end position="55"/>
    </location>
</feature>
<evidence type="ECO:0000256" key="1">
    <source>
        <dbReference type="SAM" id="MobiDB-lite"/>
    </source>
</evidence>
<feature type="transmembrane region" description="Helical" evidence="2">
    <location>
        <begin position="7"/>
        <end position="26"/>
    </location>
</feature>
<feature type="transmembrane region" description="Helical" evidence="2">
    <location>
        <begin position="273"/>
        <end position="289"/>
    </location>
</feature>
<feature type="transmembrane region" description="Helical" evidence="2">
    <location>
        <begin position="235"/>
        <end position="261"/>
    </location>
</feature>
<dbReference type="Proteomes" id="UP000626092">
    <property type="component" value="Unassembled WGS sequence"/>
</dbReference>